<dbReference type="STRING" id="1217970.SAMN05444002_4001"/>
<keyword evidence="2" id="KW-1185">Reference proteome</keyword>
<gene>
    <name evidence="1" type="ORF">SAMN05444002_4001</name>
</gene>
<dbReference type="EMBL" id="FSRL01000002">
    <property type="protein sequence ID" value="SIO32487.1"/>
    <property type="molecule type" value="Genomic_DNA"/>
</dbReference>
<evidence type="ECO:0000313" key="2">
    <source>
        <dbReference type="Proteomes" id="UP000184932"/>
    </source>
</evidence>
<protein>
    <recommendedName>
        <fullName evidence="3">SnoaL-like domain-containing protein</fullName>
    </recommendedName>
</protein>
<dbReference type="SUPFAM" id="SSF54427">
    <property type="entry name" value="NTF2-like"/>
    <property type="match status" value="1"/>
</dbReference>
<proteinExistence type="predicted"/>
<dbReference type="RefSeq" id="WP_074258139.1">
    <property type="nucleotide sequence ID" value="NZ_FSRL01000002.1"/>
</dbReference>
<dbReference type="AlphaFoldDB" id="A0A1N6IKF7"/>
<reference evidence="2" key="1">
    <citation type="submission" date="2016-11" db="EMBL/GenBank/DDBJ databases">
        <authorList>
            <person name="Varghese N."/>
            <person name="Submissions S."/>
        </authorList>
    </citation>
    <scope>NUCLEOTIDE SEQUENCE [LARGE SCALE GENOMIC DNA]</scope>
    <source>
        <strain evidence="2">DSM 29440</strain>
    </source>
</reference>
<dbReference type="Proteomes" id="UP000184932">
    <property type="component" value="Unassembled WGS sequence"/>
</dbReference>
<evidence type="ECO:0000313" key="1">
    <source>
        <dbReference type="EMBL" id="SIO32487.1"/>
    </source>
</evidence>
<dbReference type="InterPro" id="IPR032710">
    <property type="entry name" value="NTF2-like_dom_sf"/>
</dbReference>
<accession>A0A1N6IKF7</accession>
<evidence type="ECO:0008006" key="3">
    <source>
        <dbReference type="Google" id="ProtNLM"/>
    </source>
</evidence>
<name>A0A1N6IKF7_9RHOB</name>
<dbReference type="OrthoDB" id="7858976at2"/>
<sequence length="155" mass="17042">MDASGTIGTDEEARAISQHLLDVTGAAYRNRDYAAFACNFVVPGDVHSFGGVRLVTDLADLHDLFTEVMAYFDQIGLTSLERDCVAAEFDGPDTVKATHVTRMMCGSALLSSPFPAFSLLRRIEGRWMIASSQYATDDERLAKALGRSWEDRPCQ</sequence>
<organism evidence="1 2">
    <name type="scientific">Vannielia litorea</name>
    <dbReference type="NCBI Taxonomy" id="1217970"/>
    <lineage>
        <taxon>Bacteria</taxon>
        <taxon>Pseudomonadati</taxon>
        <taxon>Pseudomonadota</taxon>
        <taxon>Alphaproteobacteria</taxon>
        <taxon>Rhodobacterales</taxon>
        <taxon>Paracoccaceae</taxon>
        <taxon>Vannielia</taxon>
    </lineage>
</organism>